<dbReference type="AlphaFoldDB" id="A0A9D5M292"/>
<dbReference type="GO" id="GO:0005886">
    <property type="term" value="C:plasma membrane"/>
    <property type="evidence" value="ECO:0007669"/>
    <property type="project" value="UniProtKB-SubCell"/>
</dbReference>
<feature type="transmembrane region" description="Helical" evidence="7">
    <location>
        <begin position="145"/>
        <end position="165"/>
    </location>
</feature>
<dbReference type="GO" id="GO:0055085">
    <property type="term" value="P:transmembrane transport"/>
    <property type="evidence" value="ECO:0007669"/>
    <property type="project" value="InterPro"/>
</dbReference>
<keyword evidence="2" id="KW-0813">Transport</keyword>
<evidence type="ECO:0000313" key="9">
    <source>
        <dbReference type="EMBL" id="MBE5040806.1"/>
    </source>
</evidence>
<evidence type="ECO:0000256" key="7">
    <source>
        <dbReference type="SAM" id="Phobius"/>
    </source>
</evidence>
<evidence type="ECO:0000256" key="5">
    <source>
        <dbReference type="ARBA" id="ARBA00022989"/>
    </source>
</evidence>
<dbReference type="EMBL" id="JADCKB010000023">
    <property type="protein sequence ID" value="MBE5040806.1"/>
    <property type="molecule type" value="Genomic_DNA"/>
</dbReference>
<keyword evidence="10" id="KW-1185">Reference proteome</keyword>
<evidence type="ECO:0000256" key="6">
    <source>
        <dbReference type="ARBA" id="ARBA00023136"/>
    </source>
</evidence>
<feature type="transmembrane region" description="Helical" evidence="7">
    <location>
        <begin position="186"/>
        <end position="208"/>
    </location>
</feature>
<feature type="transmembrane region" description="Helical" evidence="7">
    <location>
        <begin position="82"/>
        <end position="103"/>
    </location>
</feature>
<keyword evidence="4 7" id="KW-0812">Transmembrane</keyword>
<dbReference type="InterPro" id="IPR000515">
    <property type="entry name" value="MetI-like"/>
</dbReference>
<protein>
    <submittedName>
        <fullName evidence="9">Carbohydrate ABC transporter permease</fullName>
    </submittedName>
</protein>
<feature type="transmembrane region" description="Helical" evidence="7">
    <location>
        <begin position="20"/>
        <end position="41"/>
    </location>
</feature>
<comment type="caution">
    <text evidence="9">The sequence shown here is derived from an EMBL/GenBank/DDBJ whole genome shotgun (WGS) entry which is preliminary data.</text>
</comment>
<feature type="transmembrane region" description="Helical" evidence="7">
    <location>
        <begin position="261"/>
        <end position="280"/>
    </location>
</feature>
<feature type="transmembrane region" description="Helical" evidence="7">
    <location>
        <begin position="115"/>
        <end position="133"/>
    </location>
</feature>
<gene>
    <name evidence="9" type="ORF">INF28_10080</name>
</gene>
<evidence type="ECO:0000256" key="4">
    <source>
        <dbReference type="ARBA" id="ARBA00022692"/>
    </source>
</evidence>
<dbReference type="PANTHER" id="PTHR43744:SF9">
    <property type="entry name" value="POLYGALACTURONAN_RHAMNOGALACTURONAN TRANSPORT SYSTEM PERMEASE PROTEIN YTCP"/>
    <property type="match status" value="1"/>
</dbReference>
<proteinExistence type="predicted"/>
<keyword evidence="6 7" id="KW-0472">Membrane</keyword>
<dbReference type="SUPFAM" id="SSF161098">
    <property type="entry name" value="MetI-like"/>
    <property type="match status" value="1"/>
</dbReference>
<dbReference type="PANTHER" id="PTHR43744">
    <property type="entry name" value="ABC TRANSPORTER PERMEASE PROTEIN MG189-RELATED-RELATED"/>
    <property type="match status" value="1"/>
</dbReference>
<dbReference type="PROSITE" id="PS50928">
    <property type="entry name" value="ABC_TM1"/>
    <property type="match status" value="1"/>
</dbReference>
<evidence type="ECO:0000256" key="3">
    <source>
        <dbReference type="ARBA" id="ARBA00022475"/>
    </source>
</evidence>
<dbReference type="InterPro" id="IPR035906">
    <property type="entry name" value="MetI-like_sf"/>
</dbReference>
<dbReference type="Gene3D" id="1.10.3720.10">
    <property type="entry name" value="MetI-like"/>
    <property type="match status" value="1"/>
</dbReference>
<dbReference type="Proteomes" id="UP000806542">
    <property type="component" value="Unassembled WGS sequence"/>
</dbReference>
<evidence type="ECO:0000313" key="10">
    <source>
        <dbReference type="Proteomes" id="UP000806542"/>
    </source>
</evidence>
<accession>A0A9D5M292</accession>
<evidence type="ECO:0000259" key="8">
    <source>
        <dbReference type="PROSITE" id="PS50928"/>
    </source>
</evidence>
<dbReference type="CDD" id="cd06261">
    <property type="entry name" value="TM_PBP2"/>
    <property type="match status" value="1"/>
</dbReference>
<evidence type="ECO:0000256" key="2">
    <source>
        <dbReference type="ARBA" id="ARBA00022448"/>
    </source>
</evidence>
<feature type="domain" description="ABC transmembrane type-1" evidence="8">
    <location>
        <begin position="78"/>
        <end position="267"/>
    </location>
</feature>
<sequence length="295" mass="32815">MNNKIKKTFSDRCFNLINTLIMLAIAFIMIYPVYYVIIASISNAEKLVSFKGILFRPLAPTLLAYEQAFKNPMLLRSYANTIFVVVVGTMVSMIFTILGAYVLSRNNARLVKPAMIMVTITMFFSGGMIPFYFAVRDLGLDGSLWALIFPSAINTFNLIIMKTAFMAVPSSLEESANIDGAGHFTILLRIILPVSKSVLAVIALYYAVARWNAWFGAMLFLEERESYPLQLILREILIQNDMSNVSEGVASAELGFISVTIKYAIIVIATVPILCVYPFVQKYFTKGVLIGSVKG</sequence>
<evidence type="ECO:0000256" key="1">
    <source>
        <dbReference type="ARBA" id="ARBA00004651"/>
    </source>
</evidence>
<comment type="subcellular location">
    <subcellularLocation>
        <location evidence="1">Cell membrane</location>
        <topology evidence="1">Multi-pass membrane protein</topology>
    </subcellularLocation>
</comment>
<dbReference type="RefSeq" id="WP_264175748.1">
    <property type="nucleotide sequence ID" value="NZ_JADCKB010000023.1"/>
</dbReference>
<name>A0A9D5M292_9FIRM</name>
<organism evidence="9 10">
    <name type="scientific">Ructibacterium gallinarum</name>
    <dbReference type="NCBI Taxonomy" id="2779355"/>
    <lineage>
        <taxon>Bacteria</taxon>
        <taxon>Bacillati</taxon>
        <taxon>Bacillota</taxon>
        <taxon>Clostridia</taxon>
        <taxon>Eubacteriales</taxon>
        <taxon>Oscillospiraceae</taxon>
        <taxon>Ructibacterium</taxon>
    </lineage>
</organism>
<keyword evidence="5 7" id="KW-1133">Transmembrane helix</keyword>
<keyword evidence="3" id="KW-1003">Cell membrane</keyword>
<reference evidence="9" key="1">
    <citation type="submission" date="2020-10" db="EMBL/GenBank/DDBJ databases">
        <title>ChiBAC.</title>
        <authorList>
            <person name="Zenner C."/>
            <person name="Hitch T.C.A."/>
            <person name="Clavel T."/>
        </authorList>
    </citation>
    <scope>NUCLEOTIDE SEQUENCE</scope>
    <source>
        <strain evidence="9">DSM 107454</strain>
    </source>
</reference>